<evidence type="ECO:0000313" key="3">
    <source>
        <dbReference type="EMBL" id="KAJ9704085.1"/>
    </source>
</evidence>
<feature type="domain" description="Aminotransferase-like plant mobile" evidence="2">
    <location>
        <begin position="180"/>
        <end position="568"/>
    </location>
</feature>
<dbReference type="Proteomes" id="UP001168098">
    <property type="component" value="Unassembled WGS sequence"/>
</dbReference>
<feature type="region of interest" description="Disordered" evidence="1">
    <location>
        <begin position="863"/>
        <end position="882"/>
    </location>
</feature>
<accession>A0AA39AAL9</accession>
<feature type="region of interest" description="Disordered" evidence="1">
    <location>
        <begin position="716"/>
        <end position="773"/>
    </location>
</feature>
<name>A0AA39AAL9_VITRO</name>
<feature type="compositionally biased region" description="Low complexity" evidence="1">
    <location>
        <begin position="743"/>
        <end position="756"/>
    </location>
</feature>
<dbReference type="Pfam" id="PF10536">
    <property type="entry name" value="PMD"/>
    <property type="match status" value="1"/>
</dbReference>
<proteinExistence type="predicted"/>
<dbReference type="PANTHER" id="PTHR46033:SF8">
    <property type="entry name" value="PROTEIN MAINTENANCE OF MERISTEMS-LIKE"/>
    <property type="match status" value="1"/>
</dbReference>
<dbReference type="PANTHER" id="PTHR46033">
    <property type="entry name" value="PROTEIN MAIN-LIKE 2"/>
    <property type="match status" value="1"/>
</dbReference>
<keyword evidence="4" id="KW-1185">Reference proteome</keyword>
<dbReference type="InterPro" id="IPR044824">
    <property type="entry name" value="MAIN-like"/>
</dbReference>
<gene>
    <name evidence="3" type="ORF">PVL29_005391</name>
</gene>
<dbReference type="EMBL" id="JARBHA010000004">
    <property type="protein sequence ID" value="KAJ9704085.1"/>
    <property type="molecule type" value="Genomic_DNA"/>
</dbReference>
<sequence length="1005" mass="110133">MARGSVTLLCYWNGKKTKGEHGIAYEGAAPRPIRVNHGITHNELLDKMYAISGFDRKQFELKIVCRYPVTLMEYIAVPIEDDQSVDLMLEVPCNPGVHCVEIYLEQVPIRIDSQANMTQEDVFNPGPIDGSVLVLQHEHRSGAIWTGQNRNILTCRQRLARFMREWPLDHRVRPYIIQAGFYGVYRVGFIQLDWTLITALVERWRQETHTFHLAVGESTVTLQDTAVLLGLRVHGDPVTGTTDVQWPNLCEELLGRRPDGNSLQGSALKLSWLRMHFLQPPPDADDLIVQQYARAYILALIGGALFADKSGSDVQLIFLPLLRDFVAAGRLSWGSATLAHLYRELCRASKAGASEIAGPLILLQLWAWERLHVGRPDKRVSRSQHMVIPRGEFVGAEPPVLDVADGAVINDQTLPVDPLGCMWRVPLSRIQNPHGVLMLYRDQLDQQKDDQMIWQPYTQEILSQLPEICTADQHVWRTVAPLICFDIVEWHHPDRVLRQFGFHQEIPRPCNTNPKLHSIDRRGRHDYCWQQYHAQYIDLWAAREQSIVSGEPEQQPMSHYDPYMEWYRSITRRFVTPLADRSNTGFQPTAVTTHLLVQSLTNIHKQCGMTASAFNSDDAHSALINIQTICSDVLHLIGEDRQLAHKLAPPPPSVAREPVRQQCRGRARGGRHGIIHPAAVSSLVSPATLAISLPDASVKARDFKPFLAPSLAAMSASAASPKPQTPSDPDSIEGPSRVAQEVASSLLSTTITASSIRKQSRGTGSSKGHLCGPTENLRIPIVIPVDRSSSQPPPSPRVASKAMARLEGLAQVTQGVASTPLAELASLATPLDTAPSPPMVLSEAMTSSTTVDINPIEGLSEVIDKSASTPPPTSASPSDDFIEGMSRSTQVAALAPPPITATPLVISANMAPLSPSAVASEAVVSSMAPPPSVISSIEGPSQVTKNAASAPSPIRVRAPPSEGQGRGRGKVVQVDLTKTMPTSPAMPSDPPASLLNIISKRAKYL</sequence>
<organism evidence="3 4">
    <name type="scientific">Vitis rotundifolia</name>
    <name type="common">Muscadine grape</name>
    <dbReference type="NCBI Taxonomy" id="103349"/>
    <lineage>
        <taxon>Eukaryota</taxon>
        <taxon>Viridiplantae</taxon>
        <taxon>Streptophyta</taxon>
        <taxon>Embryophyta</taxon>
        <taxon>Tracheophyta</taxon>
        <taxon>Spermatophyta</taxon>
        <taxon>Magnoliopsida</taxon>
        <taxon>eudicotyledons</taxon>
        <taxon>Gunneridae</taxon>
        <taxon>Pentapetalae</taxon>
        <taxon>rosids</taxon>
        <taxon>Vitales</taxon>
        <taxon>Vitaceae</taxon>
        <taxon>Viteae</taxon>
        <taxon>Vitis</taxon>
    </lineage>
</organism>
<dbReference type="InterPro" id="IPR019557">
    <property type="entry name" value="AminoTfrase-like_pln_mobile"/>
</dbReference>
<protein>
    <recommendedName>
        <fullName evidence="2">Aminotransferase-like plant mobile domain-containing protein</fullName>
    </recommendedName>
</protein>
<feature type="region of interest" description="Disordered" evidence="1">
    <location>
        <begin position="935"/>
        <end position="971"/>
    </location>
</feature>
<comment type="caution">
    <text evidence="3">The sequence shown here is derived from an EMBL/GenBank/DDBJ whole genome shotgun (WGS) entry which is preliminary data.</text>
</comment>
<evidence type="ECO:0000256" key="1">
    <source>
        <dbReference type="SAM" id="MobiDB-lite"/>
    </source>
</evidence>
<dbReference type="AlphaFoldDB" id="A0AA39AAL9"/>
<dbReference type="GO" id="GO:0010073">
    <property type="term" value="P:meristem maintenance"/>
    <property type="evidence" value="ECO:0007669"/>
    <property type="project" value="InterPro"/>
</dbReference>
<feature type="compositionally biased region" description="Polar residues" evidence="1">
    <location>
        <begin position="938"/>
        <end position="949"/>
    </location>
</feature>
<evidence type="ECO:0000259" key="2">
    <source>
        <dbReference type="Pfam" id="PF10536"/>
    </source>
</evidence>
<reference evidence="3 4" key="1">
    <citation type="journal article" date="2023" name="BMC Biotechnol.">
        <title>Vitis rotundifolia cv Carlos genome sequencing.</title>
        <authorList>
            <person name="Huff M."/>
            <person name="Hulse-Kemp A."/>
            <person name="Scheffler B."/>
            <person name="Youngblood R."/>
            <person name="Simpson S."/>
            <person name="Babiker E."/>
            <person name="Staton M."/>
        </authorList>
    </citation>
    <scope>NUCLEOTIDE SEQUENCE [LARGE SCALE GENOMIC DNA]</scope>
    <source>
        <tissue evidence="3">Leaf</tissue>
    </source>
</reference>
<evidence type="ECO:0000313" key="4">
    <source>
        <dbReference type="Proteomes" id="UP001168098"/>
    </source>
</evidence>